<evidence type="ECO:0000256" key="1">
    <source>
        <dbReference type="SAM" id="MobiDB-lite"/>
    </source>
</evidence>
<proteinExistence type="predicted"/>
<protein>
    <submittedName>
        <fullName evidence="2">Uncharacterized protein</fullName>
    </submittedName>
</protein>
<accession>A0A8X6W7M2</accession>
<evidence type="ECO:0000313" key="2">
    <source>
        <dbReference type="EMBL" id="GFY29812.1"/>
    </source>
</evidence>
<organism evidence="2 3">
    <name type="scientific">Trichonephila clavipes</name>
    <name type="common">Golden silk orbweaver</name>
    <name type="synonym">Nephila clavipes</name>
    <dbReference type="NCBI Taxonomy" id="2585209"/>
    <lineage>
        <taxon>Eukaryota</taxon>
        <taxon>Metazoa</taxon>
        <taxon>Ecdysozoa</taxon>
        <taxon>Arthropoda</taxon>
        <taxon>Chelicerata</taxon>
        <taxon>Arachnida</taxon>
        <taxon>Araneae</taxon>
        <taxon>Araneomorphae</taxon>
        <taxon>Entelegynae</taxon>
        <taxon>Araneoidea</taxon>
        <taxon>Nephilidae</taxon>
        <taxon>Trichonephila</taxon>
    </lineage>
</organism>
<dbReference type="Proteomes" id="UP000887159">
    <property type="component" value="Unassembled WGS sequence"/>
</dbReference>
<dbReference type="AlphaFoldDB" id="A0A8X6W7M2"/>
<dbReference type="EMBL" id="BMAU01021389">
    <property type="protein sequence ID" value="GFY29812.1"/>
    <property type="molecule type" value="Genomic_DNA"/>
</dbReference>
<evidence type="ECO:0000313" key="3">
    <source>
        <dbReference type="Proteomes" id="UP000887159"/>
    </source>
</evidence>
<keyword evidence="3" id="KW-1185">Reference proteome</keyword>
<name>A0A8X6W7M2_TRICX</name>
<comment type="caution">
    <text evidence="2">The sequence shown here is derived from an EMBL/GenBank/DDBJ whole genome shotgun (WGS) entry which is preliminary data.</text>
</comment>
<feature type="region of interest" description="Disordered" evidence="1">
    <location>
        <begin position="62"/>
        <end position="100"/>
    </location>
</feature>
<gene>
    <name evidence="2" type="primary">NCL1_36687</name>
    <name evidence="2" type="ORF">TNCV_1813861</name>
</gene>
<reference evidence="2" key="1">
    <citation type="submission" date="2020-08" db="EMBL/GenBank/DDBJ databases">
        <title>Multicomponent nature underlies the extraordinary mechanical properties of spider dragline silk.</title>
        <authorList>
            <person name="Kono N."/>
            <person name="Nakamura H."/>
            <person name="Mori M."/>
            <person name="Yoshida Y."/>
            <person name="Ohtoshi R."/>
            <person name="Malay A.D."/>
            <person name="Moran D.A.P."/>
            <person name="Tomita M."/>
            <person name="Numata K."/>
            <person name="Arakawa K."/>
        </authorList>
    </citation>
    <scope>NUCLEOTIDE SEQUENCE</scope>
</reference>
<feature type="compositionally biased region" description="Basic and acidic residues" evidence="1">
    <location>
        <begin position="66"/>
        <end position="78"/>
    </location>
</feature>
<sequence length="136" mass="15509">MSRKKVFKTAEEAVEYLFSKELESEMIVLPPEVDELTDKEGFDDTETLDPSARDIAGSIEISVPYENHDDHREADLSNKSKKRSSSESGSNTRKKGKKKLIADWKKVTQNYNFSDENNASKINYEIAVSTLEVYRP</sequence>